<proteinExistence type="predicted"/>
<feature type="transmembrane region" description="Helical" evidence="1">
    <location>
        <begin position="182"/>
        <end position="206"/>
    </location>
</feature>
<comment type="caution">
    <text evidence="2">The sequence shown here is derived from an EMBL/GenBank/DDBJ whole genome shotgun (WGS) entry which is preliminary data.</text>
</comment>
<keyword evidence="3" id="KW-1185">Reference proteome</keyword>
<evidence type="ECO:0000256" key="1">
    <source>
        <dbReference type="SAM" id="Phobius"/>
    </source>
</evidence>
<evidence type="ECO:0000313" key="3">
    <source>
        <dbReference type="Proteomes" id="UP000265703"/>
    </source>
</evidence>
<sequence length="276" mass="31978">MIIANELERNVLVKREEVNTTIQEFVGEVRHEFHEFTKLNPIILILIGGFILSIIVFYLFARLKYPEGRSTIIFTFVLMIVDFCFDVIFVIYNVGAVPVLFFPSLLTLLVPAGFNLLFAFILMVQQAYSNKLFREWLHRNHAIAGGFTILTMINIEVFRVLTSNFLHLDVFKAPFSHSAKKWLFIAGLFNVIVEDIPQFVILILYFKGVGTNFTLIPLLTLVISFLSLLSTVINRVFELVSFPSSSSTFHTHNRNRNSFYSYYHYPAYDAYDHYDQ</sequence>
<evidence type="ECO:0000313" key="2">
    <source>
        <dbReference type="EMBL" id="RIA94910.1"/>
    </source>
</evidence>
<dbReference type="Proteomes" id="UP000265703">
    <property type="component" value="Unassembled WGS sequence"/>
</dbReference>
<feature type="transmembrane region" description="Helical" evidence="1">
    <location>
        <begin position="213"/>
        <end position="233"/>
    </location>
</feature>
<organism evidence="2 3">
    <name type="scientific">Glomus cerebriforme</name>
    <dbReference type="NCBI Taxonomy" id="658196"/>
    <lineage>
        <taxon>Eukaryota</taxon>
        <taxon>Fungi</taxon>
        <taxon>Fungi incertae sedis</taxon>
        <taxon>Mucoromycota</taxon>
        <taxon>Glomeromycotina</taxon>
        <taxon>Glomeromycetes</taxon>
        <taxon>Glomerales</taxon>
        <taxon>Glomeraceae</taxon>
        <taxon>Glomus</taxon>
    </lineage>
</organism>
<feature type="transmembrane region" description="Helical" evidence="1">
    <location>
        <begin position="72"/>
        <end position="94"/>
    </location>
</feature>
<dbReference type="EMBL" id="QKYT01000071">
    <property type="protein sequence ID" value="RIA94910.1"/>
    <property type="molecule type" value="Genomic_DNA"/>
</dbReference>
<name>A0A397T9I0_9GLOM</name>
<keyword evidence="1" id="KW-0472">Membrane</keyword>
<gene>
    <name evidence="2" type="ORF">C1645_803310</name>
</gene>
<dbReference type="AlphaFoldDB" id="A0A397T9I0"/>
<feature type="transmembrane region" description="Helical" evidence="1">
    <location>
        <begin position="142"/>
        <end position="162"/>
    </location>
</feature>
<dbReference type="OrthoDB" id="2388995at2759"/>
<accession>A0A397T9I0</accession>
<feature type="transmembrane region" description="Helical" evidence="1">
    <location>
        <begin position="100"/>
        <end position="122"/>
    </location>
</feature>
<keyword evidence="1" id="KW-0812">Transmembrane</keyword>
<reference evidence="2 3" key="1">
    <citation type="submission" date="2018-06" db="EMBL/GenBank/DDBJ databases">
        <title>Comparative genomics reveals the genomic features of Rhizophagus irregularis, R. cerebriforme, R. diaphanum and Gigaspora rosea, and their symbiotic lifestyle signature.</title>
        <authorList>
            <person name="Morin E."/>
            <person name="San Clemente H."/>
            <person name="Chen E.C.H."/>
            <person name="De La Providencia I."/>
            <person name="Hainaut M."/>
            <person name="Kuo A."/>
            <person name="Kohler A."/>
            <person name="Murat C."/>
            <person name="Tang N."/>
            <person name="Roy S."/>
            <person name="Loubradou J."/>
            <person name="Henrissat B."/>
            <person name="Grigoriev I.V."/>
            <person name="Corradi N."/>
            <person name="Roux C."/>
            <person name="Martin F.M."/>
        </authorList>
    </citation>
    <scope>NUCLEOTIDE SEQUENCE [LARGE SCALE GENOMIC DNA]</scope>
    <source>
        <strain evidence="2 3">DAOM 227022</strain>
    </source>
</reference>
<feature type="transmembrane region" description="Helical" evidence="1">
    <location>
        <begin position="42"/>
        <end position="60"/>
    </location>
</feature>
<keyword evidence="1" id="KW-1133">Transmembrane helix</keyword>
<protein>
    <submittedName>
        <fullName evidence="2">Uncharacterized protein</fullName>
    </submittedName>
</protein>